<proteinExistence type="predicted"/>
<gene>
    <name evidence="2" type="ORF">N0F65_002336</name>
</gene>
<protein>
    <submittedName>
        <fullName evidence="2">Uncharacterized protein</fullName>
    </submittedName>
</protein>
<feature type="coiled-coil region" evidence="1">
    <location>
        <begin position="121"/>
        <end position="155"/>
    </location>
</feature>
<keyword evidence="1" id="KW-0175">Coiled coil</keyword>
<dbReference type="Proteomes" id="UP001146120">
    <property type="component" value="Unassembled WGS sequence"/>
</dbReference>
<evidence type="ECO:0000313" key="3">
    <source>
        <dbReference type="Proteomes" id="UP001146120"/>
    </source>
</evidence>
<comment type="caution">
    <text evidence="2">The sequence shown here is derived from an EMBL/GenBank/DDBJ whole genome shotgun (WGS) entry which is preliminary data.</text>
</comment>
<reference evidence="2" key="2">
    <citation type="journal article" date="2023" name="Microbiol Resour">
        <title>Decontamination and Annotation of the Draft Genome Sequence of the Oomycete Lagenidium giganteum ARSEF 373.</title>
        <authorList>
            <person name="Morgan W.R."/>
            <person name="Tartar A."/>
        </authorList>
    </citation>
    <scope>NUCLEOTIDE SEQUENCE</scope>
    <source>
        <strain evidence="2">ARSEF 373</strain>
    </source>
</reference>
<dbReference type="AlphaFoldDB" id="A0AAV2Z4I8"/>
<evidence type="ECO:0000313" key="2">
    <source>
        <dbReference type="EMBL" id="DBA01201.1"/>
    </source>
</evidence>
<accession>A0AAV2Z4I8</accession>
<sequence>MQKVIRFTAFSHCDHDSQYLLSFQILQTSVASLRTSRTTEFERALFQLHTQLLGIAQQAIEPFDTSSGYNTNMTTSRSSVNQEFLNFLEVQARSQTRILEAEVRAGQELLRIHKSQHASELAALEHEATGLRLAKEETERLCAELRANLRSCRNELACHVASTTTIKR</sequence>
<keyword evidence="3" id="KW-1185">Reference proteome</keyword>
<evidence type="ECO:0000256" key="1">
    <source>
        <dbReference type="SAM" id="Coils"/>
    </source>
</evidence>
<dbReference type="EMBL" id="DAKRPA010000052">
    <property type="protein sequence ID" value="DBA01201.1"/>
    <property type="molecule type" value="Genomic_DNA"/>
</dbReference>
<name>A0AAV2Z4I8_9STRA</name>
<organism evidence="2 3">
    <name type="scientific">Lagenidium giganteum</name>
    <dbReference type="NCBI Taxonomy" id="4803"/>
    <lineage>
        <taxon>Eukaryota</taxon>
        <taxon>Sar</taxon>
        <taxon>Stramenopiles</taxon>
        <taxon>Oomycota</taxon>
        <taxon>Peronosporomycetes</taxon>
        <taxon>Pythiales</taxon>
        <taxon>Pythiaceae</taxon>
    </lineage>
</organism>
<reference evidence="2" key="1">
    <citation type="submission" date="2022-11" db="EMBL/GenBank/DDBJ databases">
        <authorList>
            <person name="Morgan W.R."/>
            <person name="Tartar A."/>
        </authorList>
    </citation>
    <scope>NUCLEOTIDE SEQUENCE</scope>
    <source>
        <strain evidence="2">ARSEF 373</strain>
    </source>
</reference>